<name>F3KKQ1_9ARCH</name>
<dbReference type="STRING" id="886738.Nlim_1075"/>
<dbReference type="PANTHER" id="PTHR36507">
    <property type="entry name" value="BLL1555 PROTEIN"/>
    <property type="match status" value="1"/>
</dbReference>
<proteinExistence type="predicted"/>
<feature type="transmembrane region" description="Helical" evidence="1">
    <location>
        <begin position="292"/>
        <end position="312"/>
    </location>
</feature>
<organism evidence="2">
    <name type="scientific">Candidatus Nitrosarchaeum limnium SFB1</name>
    <dbReference type="NCBI Taxonomy" id="886738"/>
    <lineage>
        <taxon>Archaea</taxon>
        <taxon>Nitrososphaerota</taxon>
        <taxon>Nitrososphaeria</taxon>
        <taxon>Nitrosopumilales</taxon>
        <taxon>Nitrosopumilaceae</taxon>
        <taxon>Nitrosarchaeum</taxon>
    </lineage>
</organism>
<keyword evidence="1" id="KW-0812">Transmembrane</keyword>
<dbReference type="InterPro" id="IPR008972">
    <property type="entry name" value="Cupredoxin"/>
</dbReference>
<dbReference type="InterPro" id="IPR052721">
    <property type="entry name" value="ET_Amicyanin"/>
</dbReference>
<protein>
    <submittedName>
        <fullName evidence="2">Cupredoxin blue copper protein</fullName>
    </submittedName>
</protein>
<dbReference type="AlphaFoldDB" id="F3KKQ1"/>
<sequence length="363" mass="38048">MMNRLILGYVFGFVFLISVTFFANDVFADQVTVVPTLGSAQPGCENSGGCYTPDLATVNVGGKVIFTNTDSAAHTFTAGTPDVGPSGIFDSSLVMKGSSFEWNPTKVGEFPYFCMVHPWMTGIVVVQEAKSIANAPGKTITVSGTDIKILYKILGGTILSISTDVNSHSLIITASASQDGLLVISLPRNLIDAKLGPNSDDRFFILTDGFETNFEESKTSTDRILTIPFGAGTQEIEIIGTWIIGAASVQDSEPQPGPEPTCGAGTELVNGICVAIQHTGGSNPSDYSETDYSLYIIAGIGTIAVVGGGIVISKKKRSVQSSDITIPVSPISEKQSGKSCNVCGTLIPEGKNVCPSCGDTYSV</sequence>
<gene>
    <name evidence="2" type="ORF">Nlim_1075</name>
</gene>
<accession>F3KKQ1</accession>
<dbReference type="EMBL" id="AEGP01000040">
    <property type="protein sequence ID" value="EGG42060.1"/>
    <property type="molecule type" value="Genomic_DNA"/>
</dbReference>
<dbReference type="SUPFAM" id="SSF49503">
    <property type="entry name" value="Cupredoxins"/>
    <property type="match status" value="1"/>
</dbReference>
<evidence type="ECO:0000256" key="1">
    <source>
        <dbReference type="SAM" id="Phobius"/>
    </source>
</evidence>
<dbReference type="Proteomes" id="UP000004348">
    <property type="component" value="Chromosome"/>
</dbReference>
<dbReference type="HOGENOM" id="CLU_762076_0_0_2"/>
<dbReference type="PANTHER" id="PTHR36507:SF1">
    <property type="entry name" value="BLL1555 PROTEIN"/>
    <property type="match status" value="1"/>
</dbReference>
<reference evidence="2" key="1">
    <citation type="journal article" date="2011" name="PLoS ONE">
        <title>Genome of a low-salinity ammonia-oxidizing archaeon determined by single-cell and metagenomic analysis.</title>
        <authorList>
            <person name="Blainey P.C."/>
            <person name="Mosier A.C."/>
            <person name="Potanina A."/>
            <person name="Francis C.A."/>
            <person name="Quake S.R."/>
        </authorList>
    </citation>
    <scope>NUCLEOTIDE SEQUENCE [LARGE SCALE GENOMIC DNA]</scope>
    <source>
        <strain evidence="2">SFB1</strain>
    </source>
</reference>
<comment type="caution">
    <text evidence="2">The sequence shown here is derived from an EMBL/GenBank/DDBJ whole genome shotgun (WGS) entry which is preliminary data.</text>
</comment>
<dbReference type="PATRIC" id="fig|886738.10.peg.1180"/>
<dbReference type="Gene3D" id="2.60.40.420">
    <property type="entry name" value="Cupredoxins - blue copper proteins"/>
    <property type="match status" value="1"/>
</dbReference>
<evidence type="ECO:0000313" key="2">
    <source>
        <dbReference type="EMBL" id="EGG42060.1"/>
    </source>
</evidence>
<keyword evidence="1" id="KW-0472">Membrane</keyword>
<keyword evidence="1" id="KW-1133">Transmembrane helix</keyword>